<name>A0A165LDL7_EXIGL</name>
<organism evidence="1 2">
    <name type="scientific">Exidia glandulosa HHB12029</name>
    <dbReference type="NCBI Taxonomy" id="1314781"/>
    <lineage>
        <taxon>Eukaryota</taxon>
        <taxon>Fungi</taxon>
        <taxon>Dikarya</taxon>
        <taxon>Basidiomycota</taxon>
        <taxon>Agaricomycotina</taxon>
        <taxon>Agaricomycetes</taxon>
        <taxon>Auriculariales</taxon>
        <taxon>Exidiaceae</taxon>
        <taxon>Exidia</taxon>
    </lineage>
</organism>
<evidence type="ECO:0000313" key="2">
    <source>
        <dbReference type="Proteomes" id="UP000077266"/>
    </source>
</evidence>
<evidence type="ECO:0000313" key="1">
    <source>
        <dbReference type="EMBL" id="KZV97724.1"/>
    </source>
</evidence>
<sequence>MAREASLSASRLSSLEAVVSAACDDIYASSAESHFEDTGGLFNLIRTVVDTQVAAWIRRRNALHSPVYRLPSKAFRAVLYPLGNVDRLAVARVCKQWKNWSALCSVLLPFRDYITDADSRRFNAELAAMRHPPLELKRLSLELSEEYFPSTVNFTLEHMWHIETLDVALLVESGSRTNDQLATLTRCLSTPASRLRNLKIGFESLEGLERFQDRCDWFGGHAPNLRRCQFFGSAFYRTSFSSLRTASFWMDERTRTADIHAILNQFPCLEGLCLESEDSIGLSPAPFIASSRLKHLWIDSHLAEDLRNIDFSGIAHIFLRGEYVLPMPTLQRLMPNCVLALEVYPEKLRVTYGRSEIAVRVRASCTQRSSRPFSMEPPPALNQLPHAPFAHTTTLSVHNFLLLEGVLLPDMPALASLTISSRCSSYQQSRSTSLVDPISPIYGN</sequence>
<dbReference type="Gene3D" id="3.80.10.10">
    <property type="entry name" value="Ribonuclease Inhibitor"/>
    <property type="match status" value="1"/>
</dbReference>
<dbReference type="AlphaFoldDB" id="A0A165LDL7"/>
<dbReference type="EMBL" id="KV425927">
    <property type="protein sequence ID" value="KZV97724.1"/>
    <property type="molecule type" value="Genomic_DNA"/>
</dbReference>
<keyword evidence="2" id="KW-1185">Reference proteome</keyword>
<gene>
    <name evidence="1" type="ORF">EXIGLDRAFT_746988</name>
</gene>
<dbReference type="InterPro" id="IPR032675">
    <property type="entry name" value="LRR_dom_sf"/>
</dbReference>
<dbReference type="InParanoid" id="A0A165LDL7"/>
<protein>
    <submittedName>
        <fullName evidence="1">Uncharacterized protein</fullName>
    </submittedName>
</protein>
<proteinExistence type="predicted"/>
<reference evidence="1 2" key="1">
    <citation type="journal article" date="2016" name="Mol. Biol. Evol.">
        <title>Comparative Genomics of Early-Diverging Mushroom-Forming Fungi Provides Insights into the Origins of Lignocellulose Decay Capabilities.</title>
        <authorList>
            <person name="Nagy L.G."/>
            <person name="Riley R."/>
            <person name="Tritt A."/>
            <person name="Adam C."/>
            <person name="Daum C."/>
            <person name="Floudas D."/>
            <person name="Sun H."/>
            <person name="Yadav J.S."/>
            <person name="Pangilinan J."/>
            <person name="Larsson K.H."/>
            <person name="Matsuura K."/>
            <person name="Barry K."/>
            <person name="Labutti K."/>
            <person name="Kuo R."/>
            <person name="Ohm R.A."/>
            <person name="Bhattacharya S.S."/>
            <person name="Shirouzu T."/>
            <person name="Yoshinaga Y."/>
            <person name="Martin F.M."/>
            <person name="Grigoriev I.V."/>
            <person name="Hibbett D.S."/>
        </authorList>
    </citation>
    <scope>NUCLEOTIDE SEQUENCE [LARGE SCALE GENOMIC DNA]</scope>
    <source>
        <strain evidence="1 2">HHB12029</strain>
    </source>
</reference>
<accession>A0A165LDL7</accession>
<dbReference type="Proteomes" id="UP000077266">
    <property type="component" value="Unassembled WGS sequence"/>
</dbReference>